<reference evidence="13 14" key="1">
    <citation type="submission" date="2010-12" db="EMBL/GenBank/DDBJ databases">
        <title>Complete sequence of Ethanoligenens harbinense YUAN-3.</title>
        <authorList>
            <person name="Lucas S."/>
            <person name="Copeland A."/>
            <person name="Lapidus A."/>
            <person name="Cheng J.-F."/>
            <person name="Bruce D."/>
            <person name="Goodwin L."/>
            <person name="Pitluck S."/>
            <person name="Chertkov O."/>
            <person name="Misra M."/>
            <person name="Detter J.C."/>
            <person name="Han C."/>
            <person name="Tapia R."/>
            <person name="Land M."/>
            <person name="Hauser L."/>
            <person name="Jeffries C."/>
            <person name="Kyrpides N."/>
            <person name="Ivanova N."/>
            <person name="Mikhailova N."/>
            <person name="Wang A."/>
            <person name="Mouttaki H."/>
            <person name="He Z."/>
            <person name="Zhou J."/>
            <person name="Hemme C.L."/>
            <person name="Woyke T."/>
        </authorList>
    </citation>
    <scope>NUCLEOTIDE SEQUENCE [LARGE SCALE GENOMIC DNA]</scope>
    <source>
        <strain evidence="14">DSM 18485 / JCM 12961 / CGMCC 1.5033 / YUAN-3</strain>
    </source>
</reference>
<keyword evidence="14" id="KW-1185">Reference proteome</keyword>
<dbReference type="NCBIfam" id="TIGR00350">
    <property type="entry name" value="lytR_cpsA_psr"/>
    <property type="match status" value="1"/>
</dbReference>
<evidence type="ECO:0000256" key="10">
    <source>
        <dbReference type="ARBA" id="ARBA00040752"/>
    </source>
</evidence>
<proteinExistence type="inferred from homology"/>
<name>E6U4N3_ETHHY</name>
<keyword evidence="8" id="KW-0804">Transcription</keyword>
<sequence length="344" mass="38206">MSSVKTKRRFHWWFIPILIVVVLAVAAASIYAYTSSRIHKTVKYVSNWSQVTSTAQDNTSSAQQGLDQIDAGNFPSGNSKDYPIIQVKQKDPNIENILLVGIDATQGNGGEGSYGANRADSIMVLSINRKTNTLKIASLLRDTKTYFPNTQSNHKLNAAFSYGGIGLQIDIVNYAYKLDIQKYMLFDFDGFSHIIDTVGGVPITLTAEEASYSSINVGKTAGTYILDGAHALGYARTRKIDTDFMRTQRQRNVMMAIYNKFKTADLVTKASVLNQCTGYFKTNIPTTELTGTLLAFESSLNNIQQISIPTEDDGLYTTETSPIWFWDLNWPAEVSKLQNFIYGS</sequence>
<dbReference type="GO" id="GO:0005886">
    <property type="term" value="C:plasma membrane"/>
    <property type="evidence" value="ECO:0007669"/>
    <property type="project" value="UniProtKB-SubCell"/>
</dbReference>
<evidence type="ECO:0000256" key="11">
    <source>
        <dbReference type="SAM" id="Phobius"/>
    </source>
</evidence>
<dbReference type="eggNOG" id="COG1316">
    <property type="taxonomic scope" value="Bacteria"/>
</dbReference>
<evidence type="ECO:0000256" key="7">
    <source>
        <dbReference type="ARBA" id="ARBA00023136"/>
    </source>
</evidence>
<keyword evidence="4 11" id="KW-0812">Transmembrane</keyword>
<keyword evidence="6" id="KW-0805">Transcription regulation</keyword>
<evidence type="ECO:0000256" key="1">
    <source>
        <dbReference type="ARBA" id="ARBA00004401"/>
    </source>
</evidence>
<evidence type="ECO:0000313" key="13">
    <source>
        <dbReference type="EMBL" id="ADU26661.1"/>
    </source>
</evidence>
<keyword evidence="7 11" id="KW-0472">Membrane</keyword>
<comment type="similarity">
    <text evidence="2">Belongs to the LytR/CpsA/Psr (LCP) family.</text>
</comment>
<evidence type="ECO:0000256" key="5">
    <source>
        <dbReference type="ARBA" id="ARBA00022989"/>
    </source>
</evidence>
<dbReference type="EMBL" id="CP002400">
    <property type="protein sequence ID" value="ADU26661.1"/>
    <property type="molecule type" value="Genomic_DNA"/>
</dbReference>
<evidence type="ECO:0000256" key="9">
    <source>
        <dbReference type="ARBA" id="ARBA00037178"/>
    </source>
</evidence>
<dbReference type="Proteomes" id="UP000001551">
    <property type="component" value="Chromosome"/>
</dbReference>
<evidence type="ECO:0000259" key="12">
    <source>
        <dbReference type="Pfam" id="PF03816"/>
    </source>
</evidence>
<feature type="transmembrane region" description="Helical" evidence="11">
    <location>
        <begin position="12"/>
        <end position="33"/>
    </location>
</feature>
<evidence type="ECO:0000256" key="3">
    <source>
        <dbReference type="ARBA" id="ARBA00022475"/>
    </source>
</evidence>
<evidence type="ECO:0000313" key="14">
    <source>
        <dbReference type="Proteomes" id="UP000001551"/>
    </source>
</evidence>
<dbReference type="STRING" id="663278.Ethha_1108"/>
<dbReference type="InterPro" id="IPR050922">
    <property type="entry name" value="LytR/CpsA/Psr_CW_biosynth"/>
</dbReference>
<evidence type="ECO:0000256" key="2">
    <source>
        <dbReference type="ARBA" id="ARBA00006068"/>
    </source>
</evidence>
<gene>
    <name evidence="13" type="ordered locus">Ethha_1108</name>
</gene>
<keyword evidence="3" id="KW-1003">Cell membrane</keyword>
<feature type="domain" description="Cell envelope-related transcriptional attenuator" evidence="12">
    <location>
        <begin position="118"/>
        <end position="262"/>
    </location>
</feature>
<dbReference type="RefSeq" id="WP_013485022.1">
    <property type="nucleotide sequence ID" value="NC_014828.1"/>
</dbReference>
<comment type="subcellular location">
    <subcellularLocation>
        <location evidence="1">Cell membrane</location>
        <topology evidence="1">Single-pass type II membrane protein</topology>
    </subcellularLocation>
</comment>
<dbReference type="InterPro" id="IPR004474">
    <property type="entry name" value="LytR_CpsA_psr"/>
</dbReference>
<dbReference type="AlphaFoldDB" id="E6U4N3"/>
<comment type="function">
    <text evidence="9">Involved in SarA attenuation. Affects resistance to oxacillin and teicoplanin, as well as the synthesis of virulence factors.</text>
</comment>
<evidence type="ECO:0000256" key="6">
    <source>
        <dbReference type="ARBA" id="ARBA00023015"/>
    </source>
</evidence>
<accession>E6U4N3</accession>
<protein>
    <recommendedName>
        <fullName evidence="10">Regulatory protein MsrR</fullName>
    </recommendedName>
</protein>
<keyword evidence="5 11" id="KW-1133">Transmembrane helix</keyword>
<evidence type="ECO:0000256" key="4">
    <source>
        <dbReference type="ARBA" id="ARBA00022692"/>
    </source>
</evidence>
<dbReference type="HOGENOM" id="CLU_805950_0_0_9"/>
<dbReference type="PANTHER" id="PTHR33392:SF8">
    <property type="entry name" value="REGULATORY PROTEIN MSRR"/>
    <property type="match status" value="1"/>
</dbReference>
<dbReference type="Gene3D" id="3.40.630.190">
    <property type="entry name" value="LCP protein"/>
    <property type="match status" value="1"/>
</dbReference>
<dbReference type="KEGG" id="eha:Ethha_1108"/>
<evidence type="ECO:0000256" key="8">
    <source>
        <dbReference type="ARBA" id="ARBA00023163"/>
    </source>
</evidence>
<organism evidence="13 14">
    <name type="scientific">Ethanoligenens harbinense (strain DSM 18485 / JCM 12961 / CGMCC 1.5033 / YUAN-3)</name>
    <dbReference type="NCBI Taxonomy" id="663278"/>
    <lineage>
        <taxon>Bacteria</taxon>
        <taxon>Bacillati</taxon>
        <taxon>Bacillota</taxon>
        <taxon>Clostridia</taxon>
        <taxon>Eubacteriales</taxon>
        <taxon>Oscillospiraceae</taxon>
        <taxon>Ethanoligenens</taxon>
    </lineage>
</organism>
<dbReference type="Pfam" id="PF03816">
    <property type="entry name" value="LytR_cpsA_psr"/>
    <property type="match status" value="1"/>
</dbReference>
<dbReference type="PANTHER" id="PTHR33392">
    <property type="entry name" value="POLYISOPRENYL-TEICHOIC ACID--PEPTIDOGLYCAN TEICHOIC ACID TRANSFERASE TAGU"/>
    <property type="match status" value="1"/>
</dbReference>